<reference evidence="2" key="1">
    <citation type="submission" date="2023-07" db="EMBL/GenBank/DDBJ databases">
        <title>Sequencing the genomes of 1000 actinobacteria strains.</title>
        <authorList>
            <person name="Klenk H.-P."/>
        </authorList>
    </citation>
    <scope>NUCLEOTIDE SEQUENCE</scope>
    <source>
        <strain evidence="2">DSM 13988</strain>
    </source>
</reference>
<keyword evidence="3" id="KW-1185">Reference proteome</keyword>
<proteinExistence type="predicted"/>
<protein>
    <submittedName>
        <fullName evidence="2">Lipopolysaccharide export LptBFGC system permease protein LptF</fullName>
    </submittedName>
</protein>
<organism evidence="2 3">
    <name type="scientific">Falsarthrobacter nasiphocae</name>
    <dbReference type="NCBI Taxonomy" id="189863"/>
    <lineage>
        <taxon>Bacteria</taxon>
        <taxon>Bacillati</taxon>
        <taxon>Actinomycetota</taxon>
        <taxon>Actinomycetes</taxon>
        <taxon>Micrococcales</taxon>
        <taxon>Micrococcaceae</taxon>
        <taxon>Falsarthrobacter</taxon>
    </lineage>
</organism>
<comment type="caution">
    <text evidence="2">The sequence shown here is derived from an EMBL/GenBank/DDBJ whole genome shotgun (WGS) entry which is preliminary data.</text>
</comment>
<evidence type="ECO:0000313" key="2">
    <source>
        <dbReference type="EMBL" id="MDR6891579.1"/>
    </source>
</evidence>
<evidence type="ECO:0000313" key="3">
    <source>
        <dbReference type="Proteomes" id="UP001247307"/>
    </source>
</evidence>
<evidence type="ECO:0000256" key="1">
    <source>
        <dbReference type="SAM" id="Phobius"/>
    </source>
</evidence>
<feature type="transmembrane region" description="Helical" evidence="1">
    <location>
        <begin position="44"/>
        <end position="64"/>
    </location>
</feature>
<dbReference type="RefSeq" id="WP_309849524.1">
    <property type="nucleotide sequence ID" value="NZ_BAAAIU010000022.1"/>
</dbReference>
<dbReference type="EMBL" id="JAVDUI010000001">
    <property type="protein sequence ID" value="MDR6891579.1"/>
    <property type="molecule type" value="Genomic_DNA"/>
</dbReference>
<gene>
    <name evidence="2" type="ORF">J2S35_000519</name>
</gene>
<keyword evidence="1" id="KW-1133">Transmembrane helix</keyword>
<feature type="transmembrane region" description="Helical" evidence="1">
    <location>
        <begin position="15"/>
        <end position="38"/>
    </location>
</feature>
<keyword evidence="1" id="KW-0472">Membrane</keyword>
<sequence length="74" mass="7999">MAQPTLRSHSGEGNLVGNIVIFAVLLAILLAGFFVLQYADFGVIWPFVACIALVSLAYVVPMAMSRSSSRDARR</sequence>
<name>A0AAE4C6L0_9MICC</name>
<dbReference type="AlphaFoldDB" id="A0AAE4C6L0"/>
<accession>A0AAE4C6L0</accession>
<dbReference type="Proteomes" id="UP001247307">
    <property type="component" value="Unassembled WGS sequence"/>
</dbReference>
<keyword evidence="1" id="KW-0812">Transmembrane</keyword>